<evidence type="ECO:0000256" key="1">
    <source>
        <dbReference type="SAM" id="MobiDB-lite"/>
    </source>
</evidence>
<name>V8NJG9_OPHHA</name>
<dbReference type="Proteomes" id="UP000018936">
    <property type="component" value="Unassembled WGS sequence"/>
</dbReference>
<proteinExistence type="predicted"/>
<organism evidence="2 3">
    <name type="scientific">Ophiophagus hannah</name>
    <name type="common">King cobra</name>
    <name type="synonym">Naja hannah</name>
    <dbReference type="NCBI Taxonomy" id="8665"/>
    <lineage>
        <taxon>Eukaryota</taxon>
        <taxon>Metazoa</taxon>
        <taxon>Chordata</taxon>
        <taxon>Craniata</taxon>
        <taxon>Vertebrata</taxon>
        <taxon>Euteleostomi</taxon>
        <taxon>Lepidosauria</taxon>
        <taxon>Squamata</taxon>
        <taxon>Bifurcata</taxon>
        <taxon>Unidentata</taxon>
        <taxon>Episquamata</taxon>
        <taxon>Toxicofera</taxon>
        <taxon>Serpentes</taxon>
        <taxon>Colubroidea</taxon>
        <taxon>Elapidae</taxon>
        <taxon>Elapinae</taxon>
        <taxon>Ophiophagus</taxon>
    </lineage>
</organism>
<feature type="non-terminal residue" evidence="2">
    <location>
        <position position="1"/>
    </location>
</feature>
<evidence type="ECO:0000313" key="2">
    <source>
        <dbReference type="EMBL" id="ETE61682.1"/>
    </source>
</evidence>
<accession>V8NJG9</accession>
<dbReference type="EMBL" id="AZIM01003723">
    <property type="protein sequence ID" value="ETE61682.1"/>
    <property type="molecule type" value="Genomic_DNA"/>
</dbReference>
<reference evidence="2 3" key="1">
    <citation type="journal article" date="2013" name="Proc. Natl. Acad. Sci. U.S.A.">
        <title>The king cobra genome reveals dynamic gene evolution and adaptation in the snake venom system.</title>
        <authorList>
            <person name="Vonk F.J."/>
            <person name="Casewell N.R."/>
            <person name="Henkel C.V."/>
            <person name="Heimberg A.M."/>
            <person name="Jansen H.J."/>
            <person name="McCleary R.J."/>
            <person name="Kerkkamp H.M."/>
            <person name="Vos R.A."/>
            <person name="Guerreiro I."/>
            <person name="Calvete J.J."/>
            <person name="Wuster W."/>
            <person name="Woods A.E."/>
            <person name="Logan J.M."/>
            <person name="Harrison R.A."/>
            <person name="Castoe T.A."/>
            <person name="de Koning A.P."/>
            <person name="Pollock D.D."/>
            <person name="Yandell M."/>
            <person name="Calderon D."/>
            <person name="Renjifo C."/>
            <person name="Currier R.B."/>
            <person name="Salgado D."/>
            <person name="Pla D."/>
            <person name="Sanz L."/>
            <person name="Hyder A.S."/>
            <person name="Ribeiro J.M."/>
            <person name="Arntzen J.W."/>
            <person name="van den Thillart G.E."/>
            <person name="Boetzer M."/>
            <person name="Pirovano W."/>
            <person name="Dirks R.P."/>
            <person name="Spaink H.P."/>
            <person name="Duboule D."/>
            <person name="McGlinn E."/>
            <person name="Kini R.M."/>
            <person name="Richardson M.K."/>
        </authorList>
    </citation>
    <scope>NUCLEOTIDE SEQUENCE</scope>
    <source>
        <tissue evidence="2">Blood</tissue>
    </source>
</reference>
<protein>
    <submittedName>
        <fullName evidence="2">PriB</fullName>
    </submittedName>
</protein>
<feature type="region of interest" description="Disordered" evidence="1">
    <location>
        <begin position="72"/>
        <end position="170"/>
    </location>
</feature>
<sequence length="170" mass="18985">MPPRVPIGGSRLKGSGLNWGTPLMLLLKRDLVLIKLLPPWLSGTVRQLQLISPAHVAKYGFVHAFLTRRGNKTPAPVGQSVGLPQHRPTGGNSNAQFLKYDERGRQGGREGGRKEGRKGGREEGKKERKKTIRKEGSKGRRERRGKEGRKEDIKKRRKQGKEGGKKEGRQ</sequence>
<comment type="caution">
    <text evidence="2">The sequence shown here is derived from an EMBL/GenBank/DDBJ whole genome shotgun (WGS) entry which is preliminary data.</text>
</comment>
<keyword evidence="3" id="KW-1185">Reference proteome</keyword>
<feature type="compositionally biased region" description="Basic and acidic residues" evidence="1">
    <location>
        <begin position="133"/>
        <end position="170"/>
    </location>
</feature>
<dbReference type="AlphaFoldDB" id="V8NJG9"/>
<feature type="compositionally biased region" description="Basic and acidic residues" evidence="1">
    <location>
        <begin position="99"/>
        <end position="126"/>
    </location>
</feature>
<gene>
    <name evidence="2" type="primary">priB</name>
    <name evidence="2" type="ORF">L345_12565</name>
</gene>
<evidence type="ECO:0000313" key="3">
    <source>
        <dbReference type="Proteomes" id="UP000018936"/>
    </source>
</evidence>